<proteinExistence type="inferred from homology"/>
<evidence type="ECO:0000313" key="16">
    <source>
        <dbReference type="Proteomes" id="UP000033054"/>
    </source>
</evidence>
<dbReference type="PANTHER" id="PTHR11533">
    <property type="entry name" value="PROTEASE M1 ZINC METALLOPROTEASE"/>
    <property type="match status" value="1"/>
</dbReference>
<gene>
    <name evidence="15" type="ORF">SD10_04725</name>
</gene>
<dbReference type="GO" id="GO:0016020">
    <property type="term" value="C:membrane"/>
    <property type="evidence" value="ECO:0007669"/>
    <property type="project" value="TreeGrafter"/>
</dbReference>
<evidence type="ECO:0000259" key="14">
    <source>
        <dbReference type="Pfam" id="PF17900"/>
    </source>
</evidence>
<dbReference type="STRING" id="1379870.SD10_04725"/>
<evidence type="ECO:0000256" key="10">
    <source>
        <dbReference type="ARBA" id="ARBA00022833"/>
    </source>
</evidence>
<dbReference type="InterPro" id="IPR042097">
    <property type="entry name" value="Aminopeptidase_N-like_N_sf"/>
</dbReference>
<comment type="catalytic activity">
    <reaction evidence="1">
        <text>Release of an N-terminal amino acid, Xaa-|-Yaa- from a peptide, amide or arylamide. Xaa is preferably Ala, but may be most amino acids including Pro (slow action). When a terminal hydrophobic residue is followed by a prolyl residue, the two may be released as an intact Xaa-Pro dipeptide.</text>
        <dbReference type="EC" id="3.4.11.2"/>
    </reaction>
</comment>
<dbReference type="InterPro" id="IPR014782">
    <property type="entry name" value="Peptidase_M1_dom"/>
</dbReference>
<dbReference type="NCBIfam" id="TIGR04183">
    <property type="entry name" value="Por_Secre_tail"/>
    <property type="match status" value="1"/>
</dbReference>
<dbReference type="Gene3D" id="2.60.40.1730">
    <property type="entry name" value="tricorn interacting facor f3 domain"/>
    <property type="match status" value="1"/>
</dbReference>
<evidence type="ECO:0000313" key="15">
    <source>
        <dbReference type="EMBL" id="AKD54320.1"/>
    </source>
</evidence>
<evidence type="ECO:0000256" key="8">
    <source>
        <dbReference type="ARBA" id="ARBA00022723"/>
    </source>
</evidence>
<dbReference type="SUPFAM" id="SSF55486">
    <property type="entry name" value="Metalloproteases ('zincins'), catalytic domain"/>
    <property type="match status" value="1"/>
</dbReference>
<keyword evidence="8" id="KW-0479">Metal-binding</keyword>
<evidence type="ECO:0000256" key="11">
    <source>
        <dbReference type="ARBA" id="ARBA00023049"/>
    </source>
</evidence>
<dbReference type="GO" id="GO:0005615">
    <property type="term" value="C:extracellular space"/>
    <property type="evidence" value="ECO:0007669"/>
    <property type="project" value="TreeGrafter"/>
</dbReference>
<dbReference type="HOGENOM" id="CLU_014298_1_0_10"/>
<protein>
    <recommendedName>
        <fullName evidence="5">Aminopeptidase N</fullName>
        <ecNumber evidence="4">3.4.11.2</ecNumber>
    </recommendedName>
</protein>
<keyword evidence="12" id="KW-0732">Signal</keyword>
<sequence>MRIGYVLLFLFPLFATAQPIVDGGQFCQMGKVRYFGQLAANPKARLAYPGDATIDVTYYGLDLRLTTTPAKLIGATTITLKSTAANVSSFFLDLNSTTTTTGLGLRVDSVKAGSQPLSFQHAQNKLTITPPQPLANGQALTLTVFYQGVPNGTANGSFLFDKHETTTDPVIWSLSEPYGASDWFPCRDTPADKADSSSVRITAPAQLVSVSNGKLISTTTNTDGTRTYLWRNSYPIAQYLISIAVSNYTQYDTPFTSGNQTMPVTHYIYPENLAQVKSSLDLTPSMLQLFSNRFGPYPFLREKYGHAQFARNNGGMEHQTITSMGISSLTPSVIAHELTHQWFGDKITCRDWQNIWLNEGFASYGEAIYAESVSGQAGYLSTMNNFMSSARTARGSIYVQDISSTNNIFNSARTYAKGAAVLHMLRGIVGDDLFFQTLRTYVATPTLAYNTAVTEDFQAVAQQVSNRSLDYFFKEWIYGEGYPTYKATVSSGSTANTITVRLEQRNTTATNPSSFTMPIQMKVQSAAGDTTVTVLNDRADQTFTLPVRGTISGLVIDPNNWILKTVESVTLPTSVTTGPAIVTAVDNPTLDTFRVYPNPTTESVLIDFTLSTTGAANISLVNQLGQRVQTVQEPALRPGTYTRTISLRGLAAERYTITIETPAGLQSRVVLVR</sequence>
<dbReference type="PANTHER" id="PTHR11533:SF174">
    <property type="entry name" value="PUROMYCIN-SENSITIVE AMINOPEPTIDASE-RELATED"/>
    <property type="match status" value="1"/>
</dbReference>
<feature type="signal peptide" evidence="12">
    <location>
        <begin position="1"/>
        <end position="17"/>
    </location>
</feature>
<dbReference type="GO" id="GO:0006508">
    <property type="term" value="P:proteolysis"/>
    <property type="evidence" value="ECO:0007669"/>
    <property type="project" value="UniProtKB-KW"/>
</dbReference>
<keyword evidence="9" id="KW-0378">Hydrolase</keyword>
<dbReference type="Gene3D" id="1.10.390.10">
    <property type="entry name" value="Neutral Protease Domain 2"/>
    <property type="match status" value="1"/>
</dbReference>
<keyword evidence="6" id="KW-0031">Aminopeptidase</keyword>
<comment type="cofactor">
    <cofactor evidence="2">
        <name>Zn(2+)</name>
        <dbReference type="ChEBI" id="CHEBI:29105"/>
    </cofactor>
</comment>
<keyword evidence="16" id="KW-1185">Reference proteome</keyword>
<evidence type="ECO:0000256" key="9">
    <source>
        <dbReference type="ARBA" id="ARBA00022801"/>
    </source>
</evidence>
<dbReference type="CDD" id="cd09603">
    <property type="entry name" value="M1_APN_like"/>
    <property type="match status" value="1"/>
</dbReference>
<comment type="similarity">
    <text evidence="3">Belongs to the peptidase M1 family.</text>
</comment>
<feature type="domain" description="Aminopeptidase N-like N-terminal" evidence="14">
    <location>
        <begin position="58"/>
        <end position="240"/>
    </location>
</feature>
<dbReference type="GO" id="GO:0042277">
    <property type="term" value="F:peptide binding"/>
    <property type="evidence" value="ECO:0007669"/>
    <property type="project" value="TreeGrafter"/>
</dbReference>
<dbReference type="OrthoDB" id="100605at2"/>
<dbReference type="Pfam" id="PF17900">
    <property type="entry name" value="Peptidase_M1_N"/>
    <property type="match status" value="1"/>
</dbReference>
<dbReference type="GO" id="GO:0008270">
    <property type="term" value="F:zinc ion binding"/>
    <property type="evidence" value="ECO:0007669"/>
    <property type="project" value="InterPro"/>
</dbReference>
<keyword evidence="11" id="KW-0482">Metalloprotease</keyword>
<evidence type="ECO:0000256" key="6">
    <source>
        <dbReference type="ARBA" id="ARBA00022438"/>
    </source>
</evidence>
<dbReference type="GO" id="GO:0016285">
    <property type="term" value="F:alanyl aminopeptidase activity"/>
    <property type="evidence" value="ECO:0007669"/>
    <property type="project" value="UniProtKB-EC"/>
</dbReference>
<dbReference type="InterPro" id="IPR027268">
    <property type="entry name" value="Peptidase_M4/M1_CTD_sf"/>
</dbReference>
<dbReference type="GO" id="GO:0005737">
    <property type="term" value="C:cytoplasm"/>
    <property type="evidence" value="ECO:0007669"/>
    <property type="project" value="TreeGrafter"/>
</dbReference>
<evidence type="ECO:0000256" key="2">
    <source>
        <dbReference type="ARBA" id="ARBA00001947"/>
    </source>
</evidence>
<dbReference type="KEGG" id="srd:SD10_04725"/>
<evidence type="ECO:0000259" key="13">
    <source>
        <dbReference type="Pfam" id="PF01433"/>
    </source>
</evidence>
<organism evidence="15 16">
    <name type="scientific">Spirosoma radiotolerans</name>
    <dbReference type="NCBI Taxonomy" id="1379870"/>
    <lineage>
        <taxon>Bacteria</taxon>
        <taxon>Pseudomonadati</taxon>
        <taxon>Bacteroidota</taxon>
        <taxon>Cytophagia</taxon>
        <taxon>Cytophagales</taxon>
        <taxon>Cytophagaceae</taxon>
        <taxon>Spirosoma</taxon>
    </lineage>
</organism>
<dbReference type="PRINTS" id="PR00756">
    <property type="entry name" value="ALADIPTASE"/>
</dbReference>
<evidence type="ECO:0000256" key="1">
    <source>
        <dbReference type="ARBA" id="ARBA00000098"/>
    </source>
</evidence>
<dbReference type="AlphaFoldDB" id="A0A0E3ZU53"/>
<dbReference type="Pfam" id="PF01433">
    <property type="entry name" value="Peptidase_M1"/>
    <property type="match status" value="1"/>
</dbReference>
<dbReference type="InterPro" id="IPR001930">
    <property type="entry name" value="Peptidase_M1"/>
</dbReference>
<feature type="domain" description="Peptidase M1 membrane alanine aminopeptidase" evidence="13">
    <location>
        <begin position="327"/>
        <end position="476"/>
    </location>
</feature>
<dbReference type="InterPro" id="IPR045357">
    <property type="entry name" value="Aminopeptidase_N-like_N"/>
</dbReference>
<keyword evidence="7" id="KW-0645">Protease</keyword>
<dbReference type="GO" id="GO:0070006">
    <property type="term" value="F:metalloaminopeptidase activity"/>
    <property type="evidence" value="ECO:0007669"/>
    <property type="project" value="TreeGrafter"/>
</dbReference>
<accession>A0A0E3ZU53</accession>
<dbReference type="SUPFAM" id="SSF63737">
    <property type="entry name" value="Leukotriene A4 hydrolase N-terminal domain"/>
    <property type="match status" value="1"/>
</dbReference>
<dbReference type="RefSeq" id="WP_046375916.1">
    <property type="nucleotide sequence ID" value="NZ_CP010429.1"/>
</dbReference>
<reference evidence="15 16" key="1">
    <citation type="journal article" date="2014" name="Curr. Microbiol.">
        <title>Spirosoma radiotolerans sp. nov., a gamma-radiation-resistant bacterium isolated from gamma ray-irradiated soil.</title>
        <authorList>
            <person name="Lee J.J."/>
            <person name="Srinivasan S."/>
            <person name="Lim S."/>
            <person name="Joe M."/>
            <person name="Im S."/>
            <person name="Bae S.I."/>
            <person name="Park K.R."/>
            <person name="Han J.H."/>
            <person name="Park S.H."/>
            <person name="Joo B.M."/>
            <person name="Park S.J."/>
            <person name="Kim M.K."/>
        </authorList>
    </citation>
    <scope>NUCLEOTIDE SEQUENCE [LARGE SCALE GENOMIC DNA]</scope>
    <source>
        <strain evidence="15 16">DG5A</strain>
    </source>
</reference>
<dbReference type="EC" id="3.4.11.2" evidence="4"/>
<evidence type="ECO:0000256" key="3">
    <source>
        <dbReference type="ARBA" id="ARBA00010136"/>
    </source>
</evidence>
<dbReference type="EMBL" id="CP010429">
    <property type="protein sequence ID" value="AKD54320.1"/>
    <property type="molecule type" value="Genomic_DNA"/>
</dbReference>
<dbReference type="Proteomes" id="UP000033054">
    <property type="component" value="Chromosome"/>
</dbReference>
<evidence type="ECO:0000256" key="7">
    <source>
        <dbReference type="ARBA" id="ARBA00022670"/>
    </source>
</evidence>
<name>A0A0E3ZU53_9BACT</name>
<dbReference type="PATRIC" id="fig|1379870.5.peg.1023"/>
<keyword evidence="10" id="KW-0862">Zinc</keyword>
<evidence type="ECO:0000256" key="12">
    <source>
        <dbReference type="SAM" id="SignalP"/>
    </source>
</evidence>
<evidence type="ECO:0000256" key="4">
    <source>
        <dbReference type="ARBA" id="ARBA00012564"/>
    </source>
</evidence>
<evidence type="ECO:0000256" key="5">
    <source>
        <dbReference type="ARBA" id="ARBA00015611"/>
    </source>
</evidence>
<feature type="chain" id="PRO_5002417262" description="Aminopeptidase N" evidence="12">
    <location>
        <begin position="18"/>
        <end position="673"/>
    </location>
</feature>
<dbReference type="GO" id="GO:0043171">
    <property type="term" value="P:peptide catabolic process"/>
    <property type="evidence" value="ECO:0007669"/>
    <property type="project" value="TreeGrafter"/>
</dbReference>
<dbReference type="InterPro" id="IPR050344">
    <property type="entry name" value="Peptidase_M1_aminopeptidases"/>
</dbReference>
<dbReference type="InterPro" id="IPR026444">
    <property type="entry name" value="Secre_tail"/>
</dbReference>